<evidence type="ECO:0000313" key="1">
    <source>
        <dbReference type="EMBL" id="CAB1446651.1"/>
    </source>
</evidence>
<proteinExistence type="predicted"/>
<protein>
    <submittedName>
        <fullName evidence="1">Uncharacterized protein</fullName>
    </submittedName>
</protein>
<name>A0A9N7VBW1_PLEPL</name>
<reference evidence="1" key="1">
    <citation type="submission" date="2020-03" db="EMBL/GenBank/DDBJ databases">
        <authorList>
            <person name="Weist P."/>
        </authorList>
    </citation>
    <scope>NUCLEOTIDE SEQUENCE</scope>
</reference>
<evidence type="ECO:0000313" key="2">
    <source>
        <dbReference type="Proteomes" id="UP001153269"/>
    </source>
</evidence>
<sequence>MTVRADEAGLDLTCVFSGEFHLQDFLFPRMTALRNLLLPPAAWTVLSCRENDYFDPAKKKLRRLTPMDLWDKKDATAGGGLA</sequence>
<dbReference type="AlphaFoldDB" id="A0A9N7VBW1"/>
<dbReference type="Proteomes" id="UP001153269">
    <property type="component" value="Unassembled WGS sequence"/>
</dbReference>
<accession>A0A9N7VBW1</accession>
<comment type="caution">
    <text evidence="1">The sequence shown here is derived from an EMBL/GenBank/DDBJ whole genome shotgun (WGS) entry which is preliminary data.</text>
</comment>
<organism evidence="1 2">
    <name type="scientific">Pleuronectes platessa</name>
    <name type="common">European plaice</name>
    <dbReference type="NCBI Taxonomy" id="8262"/>
    <lineage>
        <taxon>Eukaryota</taxon>
        <taxon>Metazoa</taxon>
        <taxon>Chordata</taxon>
        <taxon>Craniata</taxon>
        <taxon>Vertebrata</taxon>
        <taxon>Euteleostomi</taxon>
        <taxon>Actinopterygii</taxon>
        <taxon>Neopterygii</taxon>
        <taxon>Teleostei</taxon>
        <taxon>Neoteleostei</taxon>
        <taxon>Acanthomorphata</taxon>
        <taxon>Carangaria</taxon>
        <taxon>Pleuronectiformes</taxon>
        <taxon>Pleuronectoidei</taxon>
        <taxon>Pleuronectidae</taxon>
        <taxon>Pleuronectes</taxon>
    </lineage>
</organism>
<gene>
    <name evidence="1" type="ORF">PLEPLA_LOCUS34375</name>
</gene>
<dbReference type="EMBL" id="CADEAL010003923">
    <property type="protein sequence ID" value="CAB1446651.1"/>
    <property type="molecule type" value="Genomic_DNA"/>
</dbReference>
<keyword evidence="2" id="KW-1185">Reference proteome</keyword>